<evidence type="ECO:0000313" key="2">
    <source>
        <dbReference type="EMBL" id="MDA0563645.1"/>
    </source>
</evidence>
<reference evidence="2" key="1">
    <citation type="submission" date="2021-10" db="EMBL/GenBank/DDBJ databases">
        <title>Streptomonospora sp. nov., isolated from mangrove soil.</title>
        <authorList>
            <person name="Chen X."/>
            <person name="Ge X."/>
            <person name="Liu W."/>
        </authorList>
    </citation>
    <scope>NUCLEOTIDE SEQUENCE</scope>
    <source>
        <strain evidence="2">S1-112</strain>
    </source>
</reference>
<sequence>MIMQQHPRSPSLRRRRLSAELRRARIEVPLTAVQAARELGWAVGKLSMIENAETKSVKPADLDKLLDLYKVDDAEKRGALHQLARDAKERGWWAKYKDVFRNETLPDFEAEASNLRTYEAQVIPGLLQIPEYTEAIFHGARYANQEEVKRQVDARMARRDILTRFDPVHLRAVIDEAAFHRLIGGKEVMLQQLRYLLHMAQMPHIDVQVLPFSKGAHAGLTAPFVIMSFPSPLDPTIVCVPTLTDALYLEEPDVVESYSATFGDIQGSASSSSESAAFIKAHIDHLESN</sequence>
<dbReference type="EMBL" id="JAJAQC010000005">
    <property type="protein sequence ID" value="MDA0563645.1"/>
    <property type="molecule type" value="Genomic_DNA"/>
</dbReference>
<comment type="caution">
    <text evidence="2">The sequence shown here is derived from an EMBL/GenBank/DDBJ whole genome shotgun (WGS) entry which is preliminary data.</text>
</comment>
<dbReference type="SUPFAM" id="SSF47413">
    <property type="entry name" value="lambda repressor-like DNA-binding domains"/>
    <property type="match status" value="1"/>
</dbReference>
<gene>
    <name evidence="2" type="ORF">LG943_04760</name>
</gene>
<keyword evidence="3" id="KW-1185">Reference proteome</keyword>
<dbReference type="GO" id="GO:0003677">
    <property type="term" value="F:DNA binding"/>
    <property type="evidence" value="ECO:0007669"/>
    <property type="project" value="InterPro"/>
</dbReference>
<proteinExistence type="predicted"/>
<dbReference type="Pfam" id="PF19054">
    <property type="entry name" value="DUF5753"/>
    <property type="match status" value="1"/>
</dbReference>
<dbReference type="RefSeq" id="WP_270070919.1">
    <property type="nucleotide sequence ID" value="NZ_JAJAQC010000005.1"/>
</dbReference>
<dbReference type="Pfam" id="PF13560">
    <property type="entry name" value="HTH_31"/>
    <property type="match status" value="1"/>
</dbReference>
<dbReference type="SMART" id="SM00530">
    <property type="entry name" value="HTH_XRE"/>
    <property type="match status" value="1"/>
</dbReference>
<dbReference type="Proteomes" id="UP001140076">
    <property type="component" value="Unassembled WGS sequence"/>
</dbReference>
<evidence type="ECO:0000259" key="1">
    <source>
        <dbReference type="PROSITE" id="PS50943"/>
    </source>
</evidence>
<feature type="domain" description="HTH cro/C1-type" evidence="1">
    <location>
        <begin position="21"/>
        <end position="76"/>
    </location>
</feature>
<dbReference type="Gene3D" id="1.10.260.40">
    <property type="entry name" value="lambda repressor-like DNA-binding domains"/>
    <property type="match status" value="1"/>
</dbReference>
<dbReference type="InterPro" id="IPR043917">
    <property type="entry name" value="DUF5753"/>
</dbReference>
<protein>
    <submittedName>
        <fullName evidence="2">Helix-turn-helix domain-containing protein</fullName>
    </submittedName>
</protein>
<dbReference type="PROSITE" id="PS50943">
    <property type="entry name" value="HTH_CROC1"/>
    <property type="match status" value="1"/>
</dbReference>
<name>A0A9X3NN82_9ACTN</name>
<organism evidence="2 3">
    <name type="scientific">Streptomonospora mangrovi</name>
    <dbReference type="NCBI Taxonomy" id="2883123"/>
    <lineage>
        <taxon>Bacteria</taxon>
        <taxon>Bacillati</taxon>
        <taxon>Actinomycetota</taxon>
        <taxon>Actinomycetes</taxon>
        <taxon>Streptosporangiales</taxon>
        <taxon>Nocardiopsidaceae</taxon>
        <taxon>Streptomonospora</taxon>
    </lineage>
</organism>
<dbReference type="InterPro" id="IPR010982">
    <property type="entry name" value="Lambda_DNA-bd_dom_sf"/>
</dbReference>
<accession>A0A9X3NN82</accession>
<dbReference type="CDD" id="cd00093">
    <property type="entry name" value="HTH_XRE"/>
    <property type="match status" value="1"/>
</dbReference>
<dbReference type="AlphaFoldDB" id="A0A9X3NN82"/>
<evidence type="ECO:0000313" key="3">
    <source>
        <dbReference type="Proteomes" id="UP001140076"/>
    </source>
</evidence>
<dbReference type="InterPro" id="IPR001387">
    <property type="entry name" value="Cro/C1-type_HTH"/>
</dbReference>